<gene>
    <name evidence="4" type="ORF">AAL_04490</name>
</gene>
<dbReference type="EMBL" id="AZGY01000009">
    <property type="protein sequence ID" value="KZZ95259.1"/>
    <property type="molecule type" value="Genomic_DNA"/>
</dbReference>
<dbReference type="OrthoDB" id="194358at2759"/>
<keyword evidence="2 3" id="KW-0040">ANK repeat</keyword>
<evidence type="ECO:0000256" key="3">
    <source>
        <dbReference type="PROSITE-ProRule" id="PRU00023"/>
    </source>
</evidence>
<evidence type="ECO:0000313" key="4">
    <source>
        <dbReference type="EMBL" id="KZZ95259.1"/>
    </source>
</evidence>
<keyword evidence="1" id="KW-0677">Repeat</keyword>
<keyword evidence="5" id="KW-1185">Reference proteome</keyword>
<dbReference type="Proteomes" id="UP000078544">
    <property type="component" value="Unassembled WGS sequence"/>
</dbReference>
<comment type="caution">
    <text evidence="4">The sequence shown here is derived from an EMBL/GenBank/DDBJ whole genome shotgun (WGS) entry which is preliminary data.</text>
</comment>
<feature type="repeat" description="ANK" evidence="3">
    <location>
        <begin position="1416"/>
        <end position="1448"/>
    </location>
</feature>
<reference evidence="4 5" key="1">
    <citation type="journal article" date="2016" name="Genome Biol. Evol.">
        <title>Divergent and convergent evolution of fungal pathogenicity.</title>
        <authorList>
            <person name="Shang Y."/>
            <person name="Xiao G."/>
            <person name="Zheng P."/>
            <person name="Cen K."/>
            <person name="Zhan S."/>
            <person name="Wang C."/>
        </authorList>
    </citation>
    <scope>NUCLEOTIDE SEQUENCE [LARGE SCALE GENOMIC DNA]</scope>
    <source>
        <strain evidence="4 5">RCEF 2490</strain>
    </source>
</reference>
<dbReference type="SMART" id="SM00248">
    <property type="entry name" value="ANK"/>
    <property type="match status" value="12"/>
</dbReference>
<dbReference type="InterPro" id="IPR002110">
    <property type="entry name" value="Ankyrin_rpt"/>
</dbReference>
<proteinExistence type="predicted"/>
<sequence>MPFLTPTDRQRRIAQFSEEWGVNPPPAAASLTRPHKSPSFFTAKDDQTAEELLHRHAAELAQYQKKSSLSKAFSSNTLKKGKNWEPREILDVLSAWIANGGTPGVVEAFISKLAAAGVEFNGSQTKQKNGILHRRKSLETFVDRAKYLKLAAEGNQYDTLQVLLPHADPYSIDQALAPAIRCGHVRVTELLLRYGACASQTPEGQDVFRRACADQTRSRMIGLLLRAESRPSPEWTSICMCDAAKAACLETVIHLSKSTADGNYNSAEGLKAAVAMGRRDIALAIIVGEQPPRGPALAESFQVLLDHEPLDPSTHLSLAEVLLCAGAQGEVLSRALERACDTRFHEMAKLLAKYGASVEYDDAAVLKRMIARGEADLVKSLLSEPAKLSPALASSCVPLIAKHAPYGHRAAILNLLLRKGAGGVVLDDMLIDAAEAGDMDSVSLLLSPIFPESPPGATERRGHYRSPSSVPRHEIASVDHKSGEALRTAVLRGDTIMTDRILSRQPTAETLSAVFPLTKKLPLKGRHQMVQLFLKRSLPGPCLHAALHDAINEDVSRRDSALINMLLEHNADINFSQGPGLAGVIQQKDTTLLQSLLKKASPQTAAARIPDAMNLSDHEERFEIMSMLMGAGAVIGSQQVASALLQTLGERPVDAPLLKLLLQQGGADVNLLEGAIAKKAVSNPDPKILEAVFGHGKPSASTITCALNELAPLPSTESKAAKLRTILSDCTHKPDLDWVLVHEVQSLLETSNTKASLATLQTLLDGGADPNAFKAAALCHGVIGANSKVTDMLFDAKCGLTAASLGAALPHVLRLTDPNRRLTLAKKLVDAGAHPLETNRALIHTITAYPQDVPLQSLLAAAADTTDGEAMSLCVSKESPETMDLLLAKSSSSATLRTGMLSKAMDVKNRRARQSMCESLLRLGVSKEGASSALLVAARDGDVQLGDLLIAHGANITTNNGKAIIEACRGGSAELLSILLKQDGHVGDGTLEAGFQAATELRDLGKRAMVFEQLLRKGIKGDLVDAQLQTAARYGEDGQAILKVLLMAGADVNFNDGECVVAATRSAFIGNLELLLGLWDEGSAQKRVAQPTLARSLKACWGLSRDSRFKVVNDLFQAGLQADEDVHVALNEAVNEDDAEDRLVRLLLEHGASPAANGCKTIVDAVNKSASASLALLLEKNLPAEVTSQAFNSAFTEESFERWFSPSGLDTARVLLNKGARGDALSGALILAMERSMPETEELADKFVTLLADHGADVNYNNGEPLQTAASNANALWTRQLLRCRPTIETLSLAFQCIFDAVRTQEDALDLFTMFAEYRDGDVRIDVMRSQQGTQPVLVRAILQFPRSTKILETLLDAGLYQDQATTYKLHDDIEPEEEMTLLLWAIAQPQKRVSNAVIELLLTRGANVNTETTLSQTTPIMLAIQTRRPDLVKLLLLEGADVDGLDYQGRTPLAMATAVGGEISTQMVSMLLAADPARDDGSLHNAARDLNLSVVKVLVQAGHDPDFPSPLHEGRSALAETCLHGSDETGMTVDRERTMQKVMTLLIDAKSDLSIKSDDKTLLQLCFEAADPAATTRCFLKSGMWKYINKPCALHTSADGFVYSPTMYIKKLMAATDLSESLLRILKANRAHDVYYNALSGSQPDDAVGLPEDMASEERARRARLHRLAEESEDFSMAMARKREMASVEQQILVQRSEMEEARRRKLHGEDEVERLDKGAEARLKTRLEAQRKLVESQEKLAKRLADGPGSPVLGMSDAARRQIGYVTELST</sequence>
<evidence type="ECO:0000313" key="5">
    <source>
        <dbReference type="Proteomes" id="UP000078544"/>
    </source>
</evidence>
<dbReference type="SUPFAM" id="SSF48403">
    <property type="entry name" value="Ankyrin repeat"/>
    <property type="match status" value="4"/>
</dbReference>
<name>A0A168BG22_9HYPO</name>
<feature type="repeat" description="ANK" evidence="3">
    <location>
        <begin position="929"/>
        <end position="961"/>
    </location>
</feature>
<dbReference type="STRING" id="1081109.A0A168BG22"/>
<dbReference type="Gene3D" id="1.25.40.20">
    <property type="entry name" value="Ankyrin repeat-containing domain"/>
    <property type="match status" value="6"/>
</dbReference>
<organism evidence="4 5">
    <name type="scientific">Moelleriella libera RCEF 2490</name>
    <dbReference type="NCBI Taxonomy" id="1081109"/>
    <lineage>
        <taxon>Eukaryota</taxon>
        <taxon>Fungi</taxon>
        <taxon>Dikarya</taxon>
        <taxon>Ascomycota</taxon>
        <taxon>Pezizomycotina</taxon>
        <taxon>Sordariomycetes</taxon>
        <taxon>Hypocreomycetidae</taxon>
        <taxon>Hypocreales</taxon>
        <taxon>Clavicipitaceae</taxon>
        <taxon>Moelleriella</taxon>
    </lineage>
</organism>
<dbReference type="InterPro" id="IPR036770">
    <property type="entry name" value="Ankyrin_rpt-contain_sf"/>
</dbReference>
<dbReference type="PROSITE" id="PS50088">
    <property type="entry name" value="ANK_REPEAT"/>
    <property type="match status" value="3"/>
</dbReference>
<dbReference type="InterPro" id="IPR050745">
    <property type="entry name" value="Multifunctional_regulatory"/>
</dbReference>
<dbReference type="PANTHER" id="PTHR24189">
    <property type="entry name" value="MYOTROPHIN"/>
    <property type="match status" value="1"/>
</dbReference>
<dbReference type="PROSITE" id="PS50297">
    <property type="entry name" value="ANK_REP_REGION"/>
    <property type="match status" value="1"/>
</dbReference>
<feature type="repeat" description="ANK" evidence="3">
    <location>
        <begin position="1028"/>
        <end position="1057"/>
    </location>
</feature>
<dbReference type="Pfam" id="PF12796">
    <property type="entry name" value="Ank_2"/>
    <property type="match status" value="1"/>
</dbReference>
<dbReference type="PANTHER" id="PTHR24189:SF50">
    <property type="entry name" value="ANKYRIN REPEAT AND SOCS BOX PROTEIN 2"/>
    <property type="match status" value="1"/>
</dbReference>
<evidence type="ECO:0000256" key="1">
    <source>
        <dbReference type="ARBA" id="ARBA00022737"/>
    </source>
</evidence>
<protein>
    <submittedName>
        <fullName evidence="4">Ankyrin repeat containing protein</fullName>
    </submittedName>
</protein>
<accession>A0A168BG22</accession>
<evidence type="ECO:0000256" key="2">
    <source>
        <dbReference type="ARBA" id="ARBA00023043"/>
    </source>
</evidence>